<accession>A0ABY2BDP8</accession>
<evidence type="ECO:0000313" key="4">
    <source>
        <dbReference type="Proteomes" id="UP000295818"/>
    </source>
</evidence>
<keyword evidence="1" id="KW-0560">Oxidoreductase</keyword>
<comment type="caution">
    <text evidence="3">The sequence shown here is derived from an EMBL/GenBank/DDBJ whole genome shotgun (WGS) entry which is preliminary data.</text>
</comment>
<dbReference type="InterPro" id="IPR000073">
    <property type="entry name" value="AB_hydrolase_1"/>
</dbReference>
<protein>
    <submittedName>
        <fullName evidence="3">Pimeloyl-ACP methyl ester carboxylesterase</fullName>
    </submittedName>
</protein>
<evidence type="ECO:0000259" key="2">
    <source>
        <dbReference type="Pfam" id="PF00561"/>
    </source>
</evidence>
<dbReference type="PANTHER" id="PTHR43433">
    <property type="entry name" value="HYDROLASE, ALPHA/BETA FOLD FAMILY PROTEIN"/>
    <property type="match status" value="1"/>
</dbReference>
<gene>
    <name evidence="3" type="ORF">EV644_115135</name>
</gene>
<proteinExistence type="predicted"/>
<dbReference type="PANTHER" id="PTHR43433:SF5">
    <property type="entry name" value="AB HYDROLASE-1 DOMAIN-CONTAINING PROTEIN"/>
    <property type="match status" value="1"/>
</dbReference>
<dbReference type="Pfam" id="PF00561">
    <property type="entry name" value="Abhydrolase_1"/>
    <property type="match status" value="1"/>
</dbReference>
<evidence type="ECO:0000256" key="1">
    <source>
        <dbReference type="ARBA" id="ARBA00022559"/>
    </source>
</evidence>
<reference evidence="3 4" key="1">
    <citation type="journal article" date="2015" name="Stand. Genomic Sci.">
        <title>Genomic Encyclopedia of Bacterial and Archaeal Type Strains, Phase III: the genomes of soil and plant-associated and newly described type strains.</title>
        <authorList>
            <person name="Whitman W.B."/>
            <person name="Woyke T."/>
            <person name="Klenk H.P."/>
            <person name="Zhou Y."/>
            <person name="Lilburn T.G."/>
            <person name="Beck B.J."/>
            <person name="De Vos P."/>
            <person name="Vandamme P."/>
            <person name="Eisen J.A."/>
            <person name="Garrity G."/>
            <person name="Hugenholtz P."/>
            <person name="Kyrpides N.C."/>
        </authorList>
    </citation>
    <scope>NUCLEOTIDE SEQUENCE [LARGE SCALE GENOMIC DNA]</scope>
    <source>
        <strain evidence="3 4">VKM Ac-2538</strain>
    </source>
</reference>
<dbReference type="Proteomes" id="UP000295818">
    <property type="component" value="Unassembled WGS sequence"/>
</dbReference>
<dbReference type="InterPro" id="IPR000639">
    <property type="entry name" value="Epox_hydrolase-like"/>
</dbReference>
<name>A0ABY2BDP8_9ACTN</name>
<dbReference type="InterPro" id="IPR050471">
    <property type="entry name" value="AB_hydrolase"/>
</dbReference>
<keyword evidence="1" id="KW-0575">Peroxidase</keyword>
<evidence type="ECO:0000313" key="3">
    <source>
        <dbReference type="EMBL" id="TCO17113.1"/>
    </source>
</evidence>
<dbReference type="SUPFAM" id="SSF53474">
    <property type="entry name" value="alpha/beta-Hydrolases"/>
    <property type="match status" value="1"/>
</dbReference>
<keyword evidence="4" id="KW-1185">Reference proteome</keyword>
<sequence length="292" mass="32086">MRALAPSTNGYVERDGVRVYYESYGDGDPTVFLLMPDLIVQSQAWKAQVPFLARHYRVVVIDPRGNGKSDSPGSPELFSTRQFIDDAWAVLDRIEVEQAVLVGLCTGAGHAVMMAAEVPSRVLGVCAINPGLALSPPHPFKVAHDFDAVLDSDDGWNKLNRHYWRRDWPGFARFFFGEMFPEPHSSKQLEDCVTWACGTTVDAMLAESDAPASTQYDAADICRQVTCPVLVITGSEDHCQSPERGRKVAELTGGDLVVIEGAGHLPQARDPVKVNLLLRDFVRRAGTTSRTT</sequence>
<organism evidence="3 4">
    <name type="scientific">Kribbella orskensis</name>
    <dbReference type="NCBI Taxonomy" id="2512216"/>
    <lineage>
        <taxon>Bacteria</taxon>
        <taxon>Bacillati</taxon>
        <taxon>Actinomycetota</taxon>
        <taxon>Actinomycetes</taxon>
        <taxon>Propionibacteriales</taxon>
        <taxon>Kribbellaceae</taxon>
        <taxon>Kribbella</taxon>
    </lineage>
</organism>
<feature type="domain" description="AB hydrolase-1" evidence="2">
    <location>
        <begin position="45"/>
        <end position="146"/>
    </location>
</feature>
<dbReference type="PRINTS" id="PR00412">
    <property type="entry name" value="EPOXHYDRLASE"/>
</dbReference>
<dbReference type="EMBL" id="SLWM01000015">
    <property type="protein sequence ID" value="TCO17113.1"/>
    <property type="molecule type" value="Genomic_DNA"/>
</dbReference>
<dbReference type="RefSeq" id="WP_132192591.1">
    <property type="nucleotide sequence ID" value="NZ_SLWM01000015.1"/>
</dbReference>
<dbReference type="Gene3D" id="3.40.50.1820">
    <property type="entry name" value="alpha/beta hydrolase"/>
    <property type="match status" value="1"/>
</dbReference>
<dbReference type="InterPro" id="IPR029058">
    <property type="entry name" value="AB_hydrolase_fold"/>
</dbReference>